<protein>
    <recommendedName>
        <fullName evidence="2">PARP catalytic domain-containing protein</fullName>
    </recommendedName>
</protein>
<comment type="caution">
    <text evidence="3">The sequence shown here is derived from an EMBL/GenBank/DDBJ whole genome shotgun (WGS) entry which is preliminary data.</text>
</comment>
<name>A0AAV5A9J5_9AGAM</name>
<reference evidence="3" key="1">
    <citation type="submission" date="2021-10" db="EMBL/GenBank/DDBJ databases">
        <title>De novo Genome Assembly of Clathrus columnatus (Basidiomycota, Fungi) Using Illumina and Nanopore Sequence Data.</title>
        <authorList>
            <person name="Ogiso-Tanaka E."/>
            <person name="Itagaki H."/>
            <person name="Hosoya T."/>
            <person name="Hosaka K."/>
        </authorList>
    </citation>
    <scope>NUCLEOTIDE SEQUENCE</scope>
    <source>
        <strain evidence="3">MO-923</strain>
    </source>
</reference>
<dbReference type="Gene3D" id="3.90.228.10">
    <property type="match status" value="1"/>
</dbReference>
<gene>
    <name evidence="3" type="ORF">Clacol_004468</name>
</gene>
<proteinExistence type="predicted"/>
<dbReference type="PANTHER" id="PTHR31681">
    <property type="entry name" value="C2H2-LIKE ZINC FINGER PROTEIN"/>
    <property type="match status" value="1"/>
</dbReference>
<feature type="domain" description="PARP catalytic" evidence="2">
    <location>
        <begin position="295"/>
        <end position="380"/>
    </location>
</feature>
<keyword evidence="4" id="KW-1185">Reference proteome</keyword>
<dbReference type="GO" id="GO:0003950">
    <property type="term" value="F:NAD+ poly-ADP-ribosyltransferase activity"/>
    <property type="evidence" value="ECO:0007669"/>
    <property type="project" value="InterPro"/>
</dbReference>
<feature type="compositionally biased region" description="Polar residues" evidence="1">
    <location>
        <begin position="1"/>
        <end position="13"/>
    </location>
</feature>
<dbReference type="EMBL" id="BPWL01000005">
    <property type="protein sequence ID" value="GJJ10242.1"/>
    <property type="molecule type" value="Genomic_DNA"/>
</dbReference>
<dbReference type="Pfam" id="PF00644">
    <property type="entry name" value="PARP"/>
    <property type="match status" value="1"/>
</dbReference>
<dbReference type="SUPFAM" id="SSF56399">
    <property type="entry name" value="ADP-ribosylation"/>
    <property type="match status" value="1"/>
</dbReference>
<organism evidence="3 4">
    <name type="scientific">Clathrus columnatus</name>
    <dbReference type="NCBI Taxonomy" id="1419009"/>
    <lineage>
        <taxon>Eukaryota</taxon>
        <taxon>Fungi</taxon>
        <taxon>Dikarya</taxon>
        <taxon>Basidiomycota</taxon>
        <taxon>Agaricomycotina</taxon>
        <taxon>Agaricomycetes</taxon>
        <taxon>Phallomycetidae</taxon>
        <taxon>Phallales</taxon>
        <taxon>Clathraceae</taxon>
        <taxon>Clathrus</taxon>
    </lineage>
</organism>
<feature type="region of interest" description="Disordered" evidence="1">
    <location>
        <begin position="1"/>
        <end position="20"/>
    </location>
</feature>
<dbReference type="InterPro" id="IPR012317">
    <property type="entry name" value="Poly(ADP-ribose)pol_cat_dom"/>
</dbReference>
<evidence type="ECO:0000259" key="2">
    <source>
        <dbReference type="Pfam" id="PF00644"/>
    </source>
</evidence>
<accession>A0AAV5A9J5</accession>
<sequence length="460" mass="49288">MGAPDPNTQTIPTTPMLDGNSGNLVIPQQEDTCIYPGCTLPVFQGSQFCSKRHRDAMPNGGLNLPTAVAPNVPTQNGNGGGSQNSCHYPGCVLPVYPGSNYCSKKHRDAAPSGGGQSGAINPRTTKPGEAICQYPGCTSSSTPRRLAFGASEAINKTAGMCLQCRNRPKNTSMRTDFCSKTCGQNALSQAPVLFQLASGDENYQNVSQQFTSKWIKSTGHPKIHYIYKIYNPKARTVAYEKYRASVEQRGNFKSRGLTEGNEHRRFHGTTRACNLGDNGKTALCQIQNCALCSIIRNSFQLQRAGSKHPWHNGAPGRFGRGIYTSATSAKAHDYQKNTGSFPNNAVLLNKVVVGKGKKLGQEDPTLTDAPSGFDSIIGEPAGANFVSDLNYDELIVYREEAIQQKPPGNTGRTHPGKTHVPVEGGWIIVGCEVREMLGPGPVGPTGFTMLFGGHTAGGHT</sequence>
<evidence type="ECO:0000256" key="1">
    <source>
        <dbReference type="SAM" id="MobiDB-lite"/>
    </source>
</evidence>
<dbReference type="AlphaFoldDB" id="A0AAV5A9J5"/>
<dbReference type="PANTHER" id="PTHR31681:SF3">
    <property type="entry name" value="OS04G0690100 PROTEIN"/>
    <property type="match status" value="1"/>
</dbReference>
<evidence type="ECO:0000313" key="4">
    <source>
        <dbReference type="Proteomes" id="UP001050691"/>
    </source>
</evidence>
<evidence type="ECO:0000313" key="3">
    <source>
        <dbReference type="EMBL" id="GJJ10242.1"/>
    </source>
</evidence>
<dbReference type="Proteomes" id="UP001050691">
    <property type="component" value="Unassembled WGS sequence"/>
</dbReference>